<accession>A0A0A8YRR7</accession>
<reference evidence="1" key="1">
    <citation type="submission" date="2014-09" db="EMBL/GenBank/DDBJ databases">
        <authorList>
            <person name="Magalhaes I.L.F."/>
            <person name="Oliveira U."/>
            <person name="Santos F.R."/>
            <person name="Vidigal T.H.D.A."/>
            <person name="Brescovit A.D."/>
            <person name="Santos A.J."/>
        </authorList>
    </citation>
    <scope>NUCLEOTIDE SEQUENCE</scope>
    <source>
        <tissue evidence="1">Shoot tissue taken approximately 20 cm above the soil surface</tissue>
    </source>
</reference>
<protein>
    <submittedName>
        <fullName evidence="1">Uncharacterized protein</fullName>
    </submittedName>
</protein>
<organism evidence="1">
    <name type="scientific">Arundo donax</name>
    <name type="common">Giant reed</name>
    <name type="synonym">Donax arundinaceus</name>
    <dbReference type="NCBI Taxonomy" id="35708"/>
    <lineage>
        <taxon>Eukaryota</taxon>
        <taxon>Viridiplantae</taxon>
        <taxon>Streptophyta</taxon>
        <taxon>Embryophyta</taxon>
        <taxon>Tracheophyta</taxon>
        <taxon>Spermatophyta</taxon>
        <taxon>Magnoliopsida</taxon>
        <taxon>Liliopsida</taxon>
        <taxon>Poales</taxon>
        <taxon>Poaceae</taxon>
        <taxon>PACMAD clade</taxon>
        <taxon>Arundinoideae</taxon>
        <taxon>Arundineae</taxon>
        <taxon>Arundo</taxon>
    </lineage>
</organism>
<dbReference type="EMBL" id="GBRH01268804">
    <property type="protein sequence ID" value="JAD29091.1"/>
    <property type="molecule type" value="Transcribed_RNA"/>
</dbReference>
<name>A0A0A8YRR7_ARUDO</name>
<reference evidence="1" key="2">
    <citation type="journal article" date="2015" name="Data Brief">
        <title>Shoot transcriptome of the giant reed, Arundo donax.</title>
        <authorList>
            <person name="Barrero R.A."/>
            <person name="Guerrero F.D."/>
            <person name="Moolhuijzen P."/>
            <person name="Goolsby J.A."/>
            <person name="Tidwell J."/>
            <person name="Bellgard S.E."/>
            <person name="Bellgard M.I."/>
        </authorList>
    </citation>
    <scope>NUCLEOTIDE SEQUENCE</scope>
    <source>
        <tissue evidence="1">Shoot tissue taken approximately 20 cm above the soil surface</tissue>
    </source>
</reference>
<proteinExistence type="predicted"/>
<evidence type="ECO:0000313" key="1">
    <source>
        <dbReference type="EMBL" id="JAD29091.1"/>
    </source>
</evidence>
<sequence>MYCCVKLFHNGSHSNELVIKFFNSFLLQ</sequence>
<dbReference type="AlphaFoldDB" id="A0A0A8YRR7"/>